<dbReference type="EMBL" id="UOEH01000192">
    <property type="protein sequence ID" value="VAV96243.1"/>
    <property type="molecule type" value="Genomic_DNA"/>
</dbReference>
<feature type="transmembrane region" description="Helical" evidence="6">
    <location>
        <begin position="41"/>
        <end position="61"/>
    </location>
</feature>
<keyword evidence="3 6" id="KW-0812">Transmembrane</keyword>
<evidence type="ECO:0000256" key="6">
    <source>
        <dbReference type="SAM" id="Phobius"/>
    </source>
</evidence>
<feature type="transmembrane region" description="Helical" evidence="6">
    <location>
        <begin position="371"/>
        <end position="395"/>
    </location>
</feature>
<dbReference type="InterPro" id="IPR002293">
    <property type="entry name" value="AA/rel_permease1"/>
</dbReference>
<dbReference type="GO" id="GO:0022857">
    <property type="term" value="F:transmembrane transporter activity"/>
    <property type="evidence" value="ECO:0007669"/>
    <property type="project" value="InterPro"/>
</dbReference>
<name>A0A3B0SIU1_9ZZZZ</name>
<dbReference type="GO" id="GO:0005886">
    <property type="term" value="C:plasma membrane"/>
    <property type="evidence" value="ECO:0007669"/>
    <property type="project" value="UniProtKB-SubCell"/>
</dbReference>
<sequence length="453" mass="46572">SFSVDAVAEAHEGLAMNQPAEQLSDASADAGPVAGFGFWKCWSLSVGVMIGSGVFLLPAVLAPYGSISFLGWIVTSIGAILIALVLGRLAGRTDRSGGFYVYTRDAFGDLAGFIVGWSYWLSILFAVAAISVAFAGYAGAVVPALGANTITQALVATSIIWILTGVNMKGVSEAASVQLVMTILKIIPLLVIIALGVVAGTPDNIPPFNPQAMPVGEALATTALLTMWAFIGIEAGVVPAADVIDAKRTIPRAVIAGTLSVAVLYIAATAAVMMLVPVETLSVSEAPFADAARALGAFGGPLIAIGALVSTAGSLNGNILLSGQMPMAVARDGLAPKILAKKNTGHAPIVALIMSSTLATLLLIFNYSDGLVSAFTFLISMSTLATLMPYAVSALAELRHSMKSARAWAVIAIVALVYAIVAMAGAGLKPLLWGVVLLAAGLPVFYWTKQSRR</sequence>
<keyword evidence="5 6" id="KW-0472">Membrane</keyword>
<proteinExistence type="predicted"/>
<organism evidence="7">
    <name type="scientific">hydrothermal vent metagenome</name>
    <dbReference type="NCBI Taxonomy" id="652676"/>
    <lineage>
        <taxon>unclassified sequences</taxon>
        <taxon>metagenomes</taxon>
        <taxon>ecological metagenomes</taxon>
    </lineage>
</organism>
<evidence type="ECO:0000313" key="7">
    <source>
        <dbReference type="EMBL" id="VAV96243.1"/>
    </source>
</evidence>
<evidence type="ECO:0000256" key="3">
    <source>
        <dbReference type="ARBA" id="ARBA00022692"/>
    </source>
</evidence>
<feature type="non-terminal residue" evidence="7">
    <location>
        <position position="1"/>
    </location>
</feature>
<dbReference type="PANTHER" id="PTHR42770">
    <property type="entry name" value="AMINO ACID TRANSPORTER-RELATED"/>
    <property type="match status" value="1"/>
</dbReference>
<feature type="transmembrane region" description="Helical" evidence="6">
    <location>
        <begin position="431"/>
        <end position="448"/>
    </location>
</feature>
<evidence type="ECO:0000256" key="1">
    <source>
        <dbReference type="ARBA" id="ARBA00004651"/>
    </source>
</evidence>
<feature type="transmembrane region" description="Helical" evidence="6">
    <location>
        <begin position="140"/>
        <end position="163"/>
    </location>
</feature>
<dbReference type="InterPro" id="IPR050367">
    <property type="entry name" value="APC_superfamily"/>
</dbReference>
<accession>A0A3B0SIU1</accession>
<evidence type="ECO:0000256" key="2">
    <source>
        <dbReference type="ARBA" id="ARBA00022475"/>
    </source>
</evidence>
<comment type="subcellular location">
    <subcellularLocation>
        <location evidence="1">Cell membrane</location>
        <topology evidence="1">Multi-pass membrane protein</topology>
    </subcellularLocation>
</comment>
<feature type="transmembrane region" description="Helical" evidence="6">
    <location>
        <begin position="253"/>
        <end position="278"/>
    </location>
</feature>
<protein>
    <recommendedName>
        <fullName evidence="8">Amino acid permease</fullName>
    </recommendedName>
</protein>
<feature type="transmembrane region" description="Helical" evidence="6">
    <location>
        <begin position="218"/>
        <end position="241"/>
    </location>
</feature>
<feature type="transmembrane region" description="Helical" evidence="6">
    <location>
        <begin position="407"/>
        <end position="425"/>
    </location>
</feature>
<dbReference type="Gene3D" id="1.20.1740.10">
    <property type="entry name" value="Amino acid/polyamine transporter I"/>
    <property type="match status" value="1"/>
</dbReference>
<dbReference type="Pfam" id="PF13520">
    <property type="entry name" value="AA_permease_2"/>
    <property type="match status" value="1"/>
</dbReference>
<evidence type="ECO:0000256" key="5">
    <source>
        <dbReference type="ARBA" id="ARBA00023136"/>
    </source>
</evidence>
<keyword evidence="2" id="KW-1003">Cell membrane</keyword>
<dbReference type="PIRSF" id="PIRSF006060">
    <property type="entry name" value="AA_transporter"/>
    <property type="match status" value="1"/>
</dbReference>
<dbReference type="PANTHER" id="PTHR42770:SF18">
    <property type="entry name" value="ARGININE_AGMATINE ANTIPORTER"/>
    <property type="match status" value="1"/>
</dbReference>
<reference evidence="7" key="1">
    <citation type="submission" date="2018-06" db="EMBL/GenBank/DDBJ databases">
        <authorList>
            <person name="Zhirakovskaya E."/>
        </authorList>
    </citation>
    <scope>NUCLEOTIDE SEQUENCE</scope>
</reference>
<feature type="transmembrane region" description="Helical" evidence="6">
    <location>
        <begin position="67"/>
        <end position="89"/>
    </location>
</feature>
<feature type="transmembrane region" description="Helical" evidence="6">
    <location>
        <begin position="347"/>
        <end position="365"/>
    </location>
</feature>
<evidence type="ECO:0008006" key="8">
    <source>
        <dbReference type="Google" id="ProtNLM"/>
    </source>
</evidence>
<feature type="transmembrane region" description="Helical" evidence="6">
    <location>
        <begin position="110"/>
        <end position="134"/>
    </location>
</feature>
<gene>
    <name evidence="7" type="ORF">MNBD_ALPHA05-1610</name>
</gene>
<feature type="transmembrane region" description="Helical" evidence="6">
    <location>
        <begin position="175"/>
        <end position="198"/>
    </location>
</feature>
<dbReference type="AlphaFoldDB" id="A0A3B0SIU1"/>
<feature type="transmembrane region" description="Helical" evidence="6">
    <location>
        <begin position="298"/>
        <end position="321"/>
    </location>
</feature>
<evidence type="ECO:0000256" key="4">
    <source>
        <dbReference type="ARBA" id="ARBA00022989"/>
    </source>
</evidence>
<keyword evidence="4 6" id="KW-1133">Transmembrane helix</keyword>